<name>A0A5K1IV76_9ACTN</name>
<dbReference type="AlphaFoldDB" id="A0A5K1IV76"/>
<dbReference type="PANTHER" id="PTHR30250:SF11">
    <property type="entry name" value="O-ANTIGEN TRANSPORTER-RELATED"/>
    <property type="match status" value="1"/>
</dbReference>
<protein>
    <submittedName>
        <fullName evidence="7">O-antigen transporter</fullName>
    </submittedName>
</protein>
<evidence type="ECO:0000256" key="1">
    <source>
        <dbReference type="ARBA" id="ARBA00004651"/>
    </source>
</evidence>
<sequence>MSSQHKHFYSNVVWQYGLQIVKYIFPLITLPYLTRVLLPEGYAIYAYVVSFMTFAQTFVDFGFNLSGTKRIAQSETVEEENRAIGAVTEARLLLGVVTGAVVVVVAWFIPITHSNMLYTMLAFVAVFGKALAPDFLFQGHEDMGPLTTRYFVSKGVSTALTFVVVHSINDILWIPILDILSSVIALACSFISAKRMFGTTITFVPLSEALSELKVSALYCFSNMASVVFSGFTTLLIGIVITDKAMISYWSLAVTAINAIQSLYSPIVNSLYPHMVKGGDYGFARKLLLVSIPVLLIGTIAFAALSDIVMLVLGGEDYLSGSWVIAWASPVLLFSFYATMVGWPILGASGKVAEVTFTTVGSAVFCIVSLLTVSAIGIASMQVICIIRCFTEAIMCVSRIWLARGYLFPSRSVTTDCER</sequence>
<keyword evidence="5 6" id="KW-0472">Membrane</keyword>
<gene>
    <name evidence="7" type="primary">rfbX</name>
    <name evidence="7" type="ORF">CKJAJONC_00005</name>
</gene>
<dbReference type="RefSeq" id="WP_193221423.1">
    <property type="nucleotide sequence ID" value="NZ_CABWIF010000011.1"/>
</dbReference>
<dbReference type="Proteomes" id="UP000368032">
    <property type="component" value="Unassembled WGS sequence"/>
</dbReference>
<evidence type="ECO:0000256" key="2">
    <source>
        <dbReference type="ARBA" id="ARBA00022475"/>
    </source>
</evidence>
<dbReference type="InterPro" id="IPR050833">
    <property type="entry name" value="Poly_Biosynth_Transport"/>
</dbReference>
<dbReference type="InterPro" id="IPR002797">
    <property type="entry name" value="Polysacc_synth"/>
</dbReference>
<evidence type="ECO:0000256" key="6">
    <source>
        <dbReference type="SAM" id="Phobius"/>
    </source>
</evidence>
<feature type="transmembrane region" description="Helical" evidence="6">
    <location>
        <begin position="324"/>
        <end position="343"/>
    </location>
</feature>
<feature type="transmembrane region" description="Helical" evidence="6">
    <location>
        <begin position="92"/>
        <end position="110"/>
    </location>
</feature>
<evidence type="ECO:0000256" key="4">
    <source>
        <dbReference type="ARBA" id="ARBA00022989"/>
    </source>
</evidence>
<dbReference type="Pfam" id="PF01943">
    <property type="entry name" value="Polysacc_synt"/>
    <property type="match status" value="1"/>
</dbReference>
<dbReference type="PANTHER" id="PTHR30250">
    <property type="entry name" value="PST FAMILY PREDICTED COLANIC ACID TRANSPORTER"/>
    <property type="match status" value="1"/>
</dbReference>
<evidence type="ECO:0000256" key="5">
    <source>
        <dbReference type="ARBA" id="ARBA00023136"/>
    </source>
</evidence>
<evidence type="ECO:0000313" key="8">
    <source>
        <dbReference type="Proteomes" id="UP000368032"/>
    </source>
</evidence>
<feature type="transmembrane region" description="Helical" evidence="6">
    <location>
        <begin position="355"/>
        <end position="375"/>
    </location>
</feature>
<feature type="transmembrane region" description="Helical" evidence="6">
    <location>
        <begin position="287"/>
        <end position="312"/>
    </location>
</feature>
<feature type="transmembrane region" description="Helical" evidence="6">
    <location>
        <begin position="44"/>
        <end position="63"/>
    </location>
</feature>
<dbReference type="GO" id="GO:0005886">
    <property type="term" value="C:plasma membrane"/>
    <property type="evidence" value="ECO:0007669"/>
    <property type="project" value="UniProtKB-SubCell"/>
</dbReference>
<feature type="transmembrane region" description="Helical" evidence="6">
    <location>
        <begin position="247"/>
        <end position="267"/>
    </location>
</feature>
<comment type="subcellular location">
    <subcellularLocation>
        <location evidence="1">Cell membrane</location>
        <topology evidence="1">Multi-pass membrane protein</topology>
    </subcellularLocation>
</comment>
<keyword evidence="4 6" id="KW-1133">Transmembrane helix</keyword>
<evidence type="ECO:0000313" key="7">
    <source>
        <dbReference type="EMBL" id="VWL92896.1"/>
    </source>
</evidence>
<reference evidence="7 8" key="1">
    <citation type="submission" date="2019-10" db="EMBL/GenBank/DDBJ databases">
        <authorList>
            <person name="Wolf R A."/>
        </authorList>
    </citation>
    <scope>NUCLEOTIDE SEQUENCE [LARGE SCALE GENOMIC DNA]</scope>
    <source>
        <strain evidence="7">Collinsella_aerofaciens_DSM_13712</strain>
    </source>
</reference>
<feature type="transmembrane region" description="Helical" evidence="6">
    <location>
        <begin position="218"/>
        <end position="241"/>
    </location>
</feature>
<proteinExistence type="predicted"/>
<accession>A0A5K1IV76</accession>
<feature type="transmembrane region" description="Helical" evidence="6">
    <location>
        <begin position="20"/>
        <end position="38"/>
    </location>
</feature>
<keyword evidence="2" id="KW-1003">Cell membrane</keyword>
<dbReference type="EMBL" id="CABWIF010000011">
    <property type="protein sequence ID" value="VWL92896.1"/>
    <property type="molecule type" value="Genomic_DNA"/>
</dbReference>
<feature type="transmembrane region" description="Helical" evidence="6">
    <location>
        <begin position="174"/>
        <end position="197"/>
    </location>
</feature>
<organism evidence="7 8">
    <name type="scientific">Collinsella aerofaciens</name>
    <dbReference type="NCBI Taxonomy" id="74426"/>
    <lineage>
        <taxon>Bacteria</taxon>
        <taxon>Bacillati</taxon>
        <taxon>Actinomycetota</taxon>
        <taxon>Coriobacteriia</taxon>
        <taxon>Coriobacteriales</taxon>
        <taxon>Coriobacteriaceae</taxon>
        <taxon>Collinsella</taxon>
    </lineage>
</organism>
<keyword evidence="3 6" id="KW-0812">Transmembrane</keyword>
<evidence type="ECO:0000256" key="3">
    <source>
        <dbReference type="ARBA" id="ARBA00022692"/>
    </source>
</evidence>